<evidence type="ECO:0000313" key="3">
    <source>
        <dbReference type="Proteomes" id="UP001139701"/>
    </source>
</evidence>
<dbReference type="PANTHER" id="PTHR43138">
    <property type="entry name" value="ACETYLTRANSFERASE, GNAT FAMILY"/>
    <property type="match status" value="1"/>
</dbReference>
<reference evidence="2" key="1">
    <citation type="submission" date="2022-02" db="EMBL/GenBank/DDBJ databases">
        <title>Acinetobacter A3.8 sp. nov., isolated from Sediment (Zhairuo Island).</title>
        <authorList>
            <person name="Zheng K."/>
        </authorList>
    </citation>
    <scope>NUCLEOTIDE SEQUENCE</scope>
    <source>
        <strain evidence="2">A3.8</strain>
    </source>
</reference>
<dbReference type="PROSITE" id="PS51186">
    <property type="entry name" value="GNAT"/>
    <property type="match status" value="1"/>
</dbReference>
<name>A0A9X2B6K9_9GAMM</name>
<organism evidence="2 3">
    <name type="scientific">Acinetobacter sedimenti</name>
    <dbReference type="NCBI Taxonomy" id="2919922"/>
    <lineage>
        <taxon>Bacteria</taxon>
        <taxon>Pseudomonadati</taxon>
        <taxon>Pseudomonadota</taxon>
        <taxon>Gammaproteobacteria</taxon>
        <taxon>Moraxellales</taxon>
        <taxon>Moraxellaceae</taxon>
        <taxon>Acinetobacter</taxon>
    </lineage>
</organism>
<dbReference type="GO" id="GO:0016747">
    <property type="term" value="F:acyltransferase activity, transferring groups other than amino-acyl groups"/>
    <property type="evidence" value="ECO:0007669"/>
    <property type="project" value="InterPro"/>
</dbReference>
<dbReference type="InterPro" id="IPR052742">
    <property type="entry name" value="Mito_N-acetyltransferase"/>
</dbReference>
<comment type="caution">
    <text evidence="2">The sequence shown here is derived from an EMBL/GenBank/DDBJ whole genome shotgun (WGS) entry which is preliminary data.</text>
</comment>
<dbReference type="InterPro" id="IPR000182">
    <property type="entry name" value="GNAT_dom"/>
</dbReference>
<feature type="domain" description="N-acetyltransferase" evidence="1">
    <location>
        <begin position="1"/>
        <end position="155"/>
    </location>
</feature>
<keyword evidence="3" id="KW-1185">Reference proteome</keyword>
<dbReference type="Proteomes" id="UP001139701">
    <property type="component" value="Unassembled WGS sequence"/>
</dbReference>
<dbReference type="RefSeq" id="WP_241571793.1">
    <property type="nucleotide sequence ID" value="NZ_JAKUML010000011.1"/>
</dbReference>
<dbReference type="InterPro" id="IPR016181">
    <property type="entry name" value="Acyl_CoA_acyltransferase"/>
</dbReference>
<dbReference type="Gene3D" id="3.40.630.30">
    <property type="match status" value="1"/>
</dbReference>
<dbReference type="SUPFAM" id="SSF55729">
    <property type="entry name" value="Acyl-CoA N-acyltransferases (Nat)"/>
    <property type="match status" value="1"/>
</dbReference>
<evidence type="ECO:0000259" key="1">
    <source>
        <dbReference type="PROSITE" id="PS51186"/>
    </source>
</evidence>
<proteinExistence type="predicted"/>
<dbReference type="EMBL" id="JAKUML010000011">
    <property type="protein sequence ID" value="MCJ8146828.1"/>
    <property type="molecule type" value="Genomic_DNA"/>
</dbReference>
<accession>A0A9X2B6K9</accession>
<sequence>MTRDFEQIWRFFKPIVEAGETYAFDREVTKKKAFDIWMTLPNQTYVYEKDGEILGSYYLKTNQSGGGSHVCNCGYMVSESARGQGVAAKMCEHSQQVARELGYLAMQFNFVVETNNGAIRLWKKLGFDIVGRLPKAFNHPKQGFVDALVMYKWLK</sequence>
<dbReference type="AlphaFoldDB" id="A0A9X2B6K9"/>
<evidence type="ECO:0000313" key="2">
    <source>
        <dbReference type="EMBL" id="MCJ8146828.1"/>
    </source>
</evidence>
<dbReference type="Pfam" id="PF00583">
    <property type="entry name" value="Acetyltransf_1"/>
    <property type="match status" value="1"/>
</dbReference>
<dbReference type="PANTHER" id="PTHR43138:SF1">
    <property type="entry name" value="N-ACETYLTRANSFERASE ACA1"/>
    <property type="match status" value="1"/>
</dbReference>
<protein>
    <submittedName>
        <fullName evidence="2">GNAT family N-acetyltransferase</fullName>
    </submittedName>
</protein>
<gene>
    <name evidence="2" type="ORF">MKI79_07930</name>
</gene>
<dbReference type="CDD" id="cd04301">
    <property type="entry name" value="NAT_SF"/>
    <property type="match status" value="1"/>
</dbReference>